<dbReference type="AlphaFoldDB" id="A0A371JNU5"/>
<accession>A0A371JNU5</accession>
<dbReference type="RefSeq" id="WP_116185227.1">
    <property type="nucleotide sequence ID" value="NZ_QTJX01000003.1"/>
</dbReference>
<proteinExistence type="predicted"/>
<sequence>MASQIYIAELRLQEKLLTDYLGSGERLSVLQIAKLSREILRLRSEINFYEKLRAGHLDINSKNIKKEKFFVKNIILSTI</sequence>
<keyword evidence="2" id="KW-1185">Reference proteome</keyword>
<organism evidence="1 2">
    <name type="scientific">Flagellimonas nanhaiensis</name>
    <dbReference type="NCBI Taxonomy" id="2292706"/>
    <lineage>
        <taxon>Bacteria</taxon>
        <taxon>Pseudomonadati</taxon>
        <taxon>Bacteroidota</taxon>
        <taxon>Flavobacteriia</taxon>
        <taxon>Flavobacteriales</taxon>
        <taxon>Flavobacteriaceae</taxon>
        <taxon>Flagellimonas</taxon>
    </lineage>
</organism>
<name>A0A371JNU5_9FLAO</name>
<dbReference type="Proteomes" id="UP000261828">
    <property type="component" value="Unassembled WGS sequence"/>
</dbReference>
<dbReference type="EMBL" id="QTJX01000003">
    <property type="protein sequence ID" value="RDY58907.1"/>
    <property type="molecule type" value="Genomic_DNA"/>
</dbReference>
<evidence type="ECO:0000313" key="2">
    <source>
        <dbReference type="Proteomes" id="UP000261828"/>
    </source>
</evidence>
<protein>
    <submittedName>
        <fullName evidence="1">Uncharacterized protein</fullName>
    </submittedName>
</protein>
<gene>
    <name evidence="1" type="ORF">DX873_14710</name>
</gene>
<reference evidence="1 2" key="1">
    <citation type="submission" date="2018-08" db="EMBL/GenBank/DDBJ databases">
        <title>Muricauda nanhaiensis sp. nov., isolated from seawater of the South China Sea.</title>
        <authorList>
            <person name="Dang Y."/>
        </authorList>
    </citation>
    <scope>NUCLEOTIDE SEQUENCE [LARGE SCALE GENOMIC DNA]</scope>
    <source>
        <strain evidence="1 2">SM1704</strain>
    </source>
</reference>
<evidence type="ECO:0000313" key="1">
    <source>
        <dbReference type="EMBL" id="RDY58907.1"/>
    </source>
</evidence>
<comment type="caution">
    <text evidence="1">The sequence shown here is derived from an EMBL/GenBank/DDBJ whole genome shotgun (WGS) entry which is preliminary data.</text>
</comment>